<keyword evidence="3" id="KW-1185">Reference proteome</keyword>
<keyword evidence="1" id="KW-0472">Membrane</keyword>
<protein>
    <submittedName>
        <fullName evidence="2">Uncharacterized protein</fullName>
    </submittedName>
</protein>
<organism evidence="2 3">
    <name type="scientific">Parashewanella spongiae</name>
    <dbReference type="NCBI Taxonomy" id="342950"/>
    <lineage>
        <taxon>Bacteria</taxon>
        <taxon>Pseudomonadati</taxon>
        <taxon>Pseudomonadota</taxon>
        <taxon>Gammaproteobacteria</taxon>
        <taxon>Alteromonadales</taxon>
        <taxon>Shewanellaceae</taxon>
        <taxon>Parashewanella</taxon>
    </lineage>
</organism>
<dbReference type="Proteomes" id="UP000273022">
    <property type="component" value="Unassembled WGS sequence"/>
</dbReference>
<name>A0A3A6U386_9GAMM</name>
<gene>
    <name evidence="2" type="ORF">D5R81_05050</name>
</gene>
<evidence type="ECO:0000256" key="1">
    <source>
        <dbReference type="SAM" id="Phobius"/>
    </source>
</evidence>
<reference evidence="2 3" key="1">
    <citation type="submission" date="2018-09" db="EMBL/GenBank/DDBJ databases">
        <title>Phylogeny of the Shewanellaceae, and recommendation for two new genera, Pseudoshewanella and Parashewanella.</title>
        <authorList>
            <person name="Wang G."/>
        </authorList>
    </citation>
    <scope>NUCLEOTIDE SEQUENCE [LARGE SCALE GENOMIC DNA]</scope>
    <source>
        <strain evidence="2 3">KCTC 22492</strain>
    </source>
</reference>
<dbReference type="EMBL" id="QYYH01000021">
    <property type="protein sequence ID" value="RJY18490.1"/>
    <property type="molecule type" value="Genomic_DNA"/>
</dbReference>
<comment type="caution">
    <text evidence="2">The sequence shown here is derived from an EMBL/GenBank/DDBJ whole genome shotgun (WGS) entry which is preliminary data.</text>
</comment>
<feature type="transmembrane region" description="Helical" evidence="1">
    <location>
        <begin position="41"/>
        <end position="60"/>
    </location>
</feature>
<proteinExistence type="predicted"/>
<sequence length="66" mass="7524">MLLTSYKGESFVTETEGGRRLYYLNNDDDGGVKQIPDIRNLYIKVIGLFLLCSGVFGFVLEQKLFK</sequence>
<evidence type="ECO:0000313" key="3">
    <source>
        <dbReference type="Proteomes" id="UP000273022"/>
    </source>
</evidence>
<keyword evidence="1" id="KW-1133">Transmembrane helix</keyword>
<dbReference type="AlphaFoldDB" id="A0A3A6U386"/>
<evidence type="ECO:0000313" key="2">
    <source>
        <dbReference type="EMBL" id="RJY18490.1"/>
    </source>
</evidence>
<accession>A0A3A6U386</accession>
<keyword evidence="1" id="KW-0812">Transmembrane</keyword>